<evidence type="ECO:0000313" key="3">
    <source>
        <dbReference type="EMBL" id="AAP99944.1"/>
    </source>
</evidence>
<evidence type="ECO:0000313" key="4">
    <source>
        <dbReference type="Proteomes" id="UP000001420"/>
    </source>
</evidence>
<dbReference type="PATRIC" id="fig|167539.5.peg.947"/>
<evidence type="ECO:0000259" key="2">
    <source>
        <dbReference type="SMART" id="SM00363"/>
    </source>
</evidence>
<dbReference type="SMART" id="SM00363">
    <property type="entry name" value="S4"/>
    <property type="match status" value="1"/>
</dbReference>
<dbReference type="Pfam" id="PF13275">
    <property type="entry name" value="S4_2"/>
    <property type="match status" value="1"/>
</dbReference>
<accession>Q7VC42</accession>
<keyword evidence="1" id="KW-0694">RNA-binding</keyword>
<gene>
    <name evidence="3" type="ordered locus">Pro_0900</name>
</gene>
<dbReference type="PROSITE" id="PS50889">
    <property type="entry name" value="S4"/>
    <property type="match status" value="1"/>
</dbReference>
<evidence type="ECO:0000256" key="1">
    <source>
        <dbReference type="PROSITE-ProRule" id="PRU00182"/>
    </source>
</evidence>
<name>Q7VC42_PROMA</name>
<dbReference type="SUPFAM" id="SSF55174">
    <property type="entry name" value="Alpha-L RNA-binding motif"/>
    <property type="match status" value="1"/>
</dbReference>
<keyword evidence="4" id="KW-1185">Reference proteome</keyword>
<dbReference type="OrthoDB" id="9811532at2"/>
<dbReference type="RefSeq" id="WP_011125052.1">
    <property type="nucleotide sequence ID" value="NC_005042.1"/>
</dbReference>
<dbReference type="Gene3D" id="3.10.290.10">
    <property type="entry name" value="RNA-binding S4 domain"/>
    <property type="match status" value="1"/>
</dbReference>
<dbReference type="InterPro" id="IPR002942">
    <property type="entry name" value="S4_RNA-bd"/>
</dbReference>
<dbReference type="HOGENOM" id="CLU_127162_4_1_3"/>
<dbReference type="EMBL" id="AE017126">
    <property type="protein sequence ID" value="AAP99944.1"/>
    <property type="molecule type" value="Genomic_DNA"/>
</dbReference>
<sequence>MKLDQFLKWLGLVESGGQAKHLIISGLVSVNGITETKRGRKLVVGDIVCLAKKEYIFSKNEPSGRKLENSD</sequence>
<dbReference type="AlphaFoldDB" id="Q7VC42"/>
<protein>
    <submittedName>
        <fullName evidence="3">S4-like RNA-binding protein</fullName>
    </submittedName>
</protein>
<reference evidence="3 4" key="1">
    <citation type="journal article" date="2003" name="Proc. Natl. Acad. Sci. U.S.A.">
        <title>Genome sequence of the cyanobacterium Prochlorococcus marinus SS120, a nearly minimal oxyphototrophic genome.</title>
        <authorList>
            <person name="Dufresne A."/>
            <person name="Salanoubat M."/>
            <person name="Partensky F."/>
            <person name="Artiguenave F."/>
            <person name="Axmann I.M."/>
            <person name="Barbe V."/>
            <person name="Duprat S."/>
            <person name="Galperin M.Y."/>
            <person name="Koonin E.V."/>
            <person name="Le Gall F."/>
            <person name="Makarova K.S."/>
            <person name="Ostrowski M."/>
            <person name="Oztas S."/>
            <person name="Robert C."/>
            <person name="Rogozin I.B."/>
            <person name="Scanlan D.J."/>
            <person name="Tandeau de Marsac N."/>
            <person name="Weissenbach J."/>
            <person name="Wincker P."/>
            <person name="Wolf Y.I."/>
            <person name="Hess W.R."/>
        </authorList>
    </citation>
    <scope>NUCLEOTIDE SEQUENCE [LARGE SCALE GENOMIC DNA]</scope>
    <source>
        <strain evidence="4">SARG / CCMP1375 / SS120</strain>
    </source>
</reference>
<dbReference type="InterPro" id="IPR036986">
    <property type="entry name" value="S4_RNA-bd_sf"/>
</dbReference>
<dbReference type="Proteomes" id="UP000001420">
    <property type="component" value="Chromosome"/>
</dbReference>
<dbReference type="KEGG" id="pma:Pro_0900"/>
<feature type="domain" description="RNA-binding S4" evidence="2">
    <location>
        <begin position="1"/>
        <end position="62"/>
    </location>
</feature>
<organism evidence="3 4">
    <name type="scientific">Prochlorococcus marinus (strain SARG / CCMP1375 / SS120)</name>
    <dbReference type="NCBI Taxonomy" id="167539"/>
    <lineage>
        <taxon>Bacteria</taxon>
        <taxon>Bacillati</taxon>
        <taxon>Cyanobacteriota</taxon>
        <taxon>Cyanophyceae</taxon>
        <taxon>Synechococcales</taxon>
        <taxon>Prochlorococcaceae</taxon>
        <taxon>Prochlorococcus</taxon>
    </lineage>
</organism>
<dbReference type="CDD" id="cd00165">
    <property type="entry name" value="S4"/>
    <property type="match status" value="1"/>
</dbReference>
<dbReference type="STRING" id="167539.Pro_0900"/>
<proteinExistence type="predicted"/>
<dbReference type="EnsemblBacteria" id="AAP99944">
    <property type="protein sequence ID" value="AAP99944"/>
    <property type="gene ID" value="Pro_0900"/>
</dbReference>
<dbReference type="GO" id="GO:0003723">
    <property type="term" value="F:RNA binding"/>
    <property type="evidence" value="ECO:0007669"/>
    <property type="project" value="UniProtKB-KW"/>
</dbReference>
<dbReference type="eggNOG" id="COG2501">
    <property type="taxonomic scope" value="Bacteria"/>
</dbReference>